<dbReference type="SUPFAM" id="SSF63380">
    <property type="entry name" value="Riboflavin synthase domain-like"/>
    <property type="match status" value="1"/>
</dbReference>
<feature type="transmembrane region" description="Helical" evidence="13">
    <location>
        <begin position="170"/>
        <end position="191"/>
    </location>
</feature>
<evidence type="ECO:0000256" key="9">
    <source>
        <dbReference type="ARBA" id="ARBA00023002"/>
    </source>
</evidence>
<dbReference type="STRING" id="503106.A0A218YY87"/>
<dbReference type="SFLD" id="SFLDG01168">
    <property type="entry name" value="Ferric_reductase_subgroup_(FRE"/>
    <property type="match status" value="1"/>
</dbReference>
<dbReference type="SUPFAM" id="SSF52343">
    <property type="entry name" value="Ferredoxin reductase-like, C-terminal NADP-linked domain"/>
    <property type="match status" value="1"/>
</dbReference>
<feature type="signal peptide" evidence="14">
    <location>
        <begin position="1"/>
        <end position="18"/>
    </location>
</feature>
<keyword evidence="4" id="KW-0813">Transport</keyword>
<feature type="transmembrane region" description="Helical" evidence="13">
    <location>
        <begin position="131"/>
        <end position="150"/>
    </location>
</feature>
<keyword evidence="5" id="KW-1003">Cell membrane</keyword>
<feature type="transmembrane region" description="Helical" evidence="13">
    <location>
        <begin position="242"/>
        <end position="263"/>
    </location>
</feature>
<feature type="transmembrane region" description="Helical" evidence="13">
    <location>
        <begin position="43"/>
        <end position="64"/>
    </location>
</feature>
<evidence type="ECO:0000256" key="4">
    <source>
        <dbReference type="ARBA" id="ARBA00022448"/>
    </source>
</evidence>
<keyword evidence="11 13" id="KW-0472">Membrane</keyword>
<evidence type="ECO:0000313" key="16">
    <source>
        <dbReference type="EMBL" id="OWP00761.1"/>
    </source>
</evidence>
<evidence type="ECO:0000256" key="13">
    <source>
        <dbReference type="SAM" id="Phobius"/>
    </source>
</evidence>
<dbReference type="CDD" id="cd06186">
    <property type="entry name" value="NOX_Duox_like_FAD_NADP"/>
    <property type="match status" value="1"/>
</dbReference>
<evidence type="ECO:0000256" key="14">
    <source>
        <dbReference type="SAM" id="SignalP"/>
    </source>
</evidence>
<evidence type="ECO:0000256" key="3">
    <source>
        <dbReference type="ARBA" id="ARBA00012668"/>
    </source>
</evidence>
<dbReference type="SFLD" id="SFLDS00052">
    <property type="entry name" value="Ferric_Reductase_Domain"/>
    <property type="match status" value="1"/>
</dbReference>
<evidence type="ECO:0000256" key="7">
    <source>
        <dbReference type="ARBA" id="ARBA00022982"/>
    </source>
</evidence>
<organism evidence="16 17">
    <name type="scientific">Diplocarpon coronariae</name>
    <dbReference type="NCBI Taxonomy" id="2795749"/>
    <lineage>
        <taxon>Eukaryota</taxon>
        <taxon>Fungi</taxon>
        <taxon>Dikarya</taxon>
        <taxon>Ascomycota</taxon>
        <taxon>Pezizomycotina</taxon>
        <taxon>Leotiomycetes</taxon>
        <taxon>Helotiales</taxon>
        <taxon>Drepanopezizaceae</taxon>
        <taxon>Diplocarpon</taxon>
    </lineage>
</organism>
<evidence type="ECO:0000256" key="12">
    <source>
        <dbReference type="ARBA" id="ARBA00048483"/>
    </source>
</evidence>
<keyword evidence="10" id="KW-0406">Ion transport</keyword>
<dbReference type="InterPro" id="IPR017938">
    <property type="entry name" value="Riboflavin_synthase-like_b-brl"/>
</dbReference>
<protein>
    <recommendedName>
        <fullName evidence="3">ferric-chelate reductase (NADPH)</fullName>
        <ecNumber evidence="3">1.16.1.9</ecNumber>
    </recommendedName>
</protein>
<dbReference type="InterPro" id="IPR013112">
    <property type="entry name" value="FAD-bd_8"/>
</dbReference>
<dbReference type="Pfam" id="PF08022">
    <property type="entry name" value="FAD_binding_8"/>
    <property type="match status" value="1"/>
</dbReference>
<dbReference type="EC" id="1.16.1.9" evidence="3"/>
<dbReference type="InterPro" id="IPR039261">
    <property type="entry name" value="FNR_nucleotide-bd"/>
</dbReference>
<keyword evidence="8 13" id="KW-1133">Transmembrane helix</keyword>
<feature type="chain" id="PRO_5013233818" description="ferric-chelate reductase (NADPH)" evidence="14">
    <location>
        <begin position="19"/>
        <end position="598"/>
    </location>
</feature>
<dbReference type="InterPro" id="IPR017927">
    <property type="entry name" value="FAD-bd_FR_type"/>
</dbReference>
<keyword evidence="14" id="KW-0732">Signal</keyword>
<dbReference type="InterPro" id="IPR013130">
    <property type="entry name" value="Fe3_Rdtase_TM_dom"/>
</dbReference>
<keyword evidence="6 13" id="KW-0812">Transmembrane</keyword>
<evidence type="ECO:0000313" key="17">
    <source>
        <dbReference type="Proteomes" id="UP000242519"/>
    </source>
</evidence>
<name>A0A218YY87_9HELO</name>
<comment type="similarity">
    <text evidence="2">Belongs to the ferric reductase (FRE) family.</text>
</comment>
<dbReference type="AlphaFoldDB" id="A0A218YY87"/>
<feature type="transmembrane region" description="Helical" evidence="13">
    <location>
        <begin position="203"/>
        <end position="222"/>
    </location>
</feature>
<keyword evidence="9" id="KW-0560">Oxidoreductase</keyword>
<evidence type="ECO:0000256" key="11">
    <source>
        <dbReference type="ARBA" id="ARBA00023136"/>
    </source>
</evidence>
<feature type="domain" description="FAD-binding FR-type" evidence="15">
    <location>
        <begin position="309"/>
        <end position="445"/>
    </location>
</feature>
<dbReference type="PANTHER" id="PTHR32361:SF24">
    <property type="entry name" value="REDUCTASE, PUTATIVE (AFU_ORTHOLOGUE AFUA_3G10820)-RELATED"/>
    <property type="match status" value="1"/>
</dbReference>
<proteinExistence type="inferred from homology"/>
<reference evidence="16 17" key="1">
    <citation type="submission" date="2017-04" db="EMBL/GenBank/DDBJ databases">
        <title>Draft genome sequence of Marssonina coronaria NL1: causal agent of apple blotch.</title>
        <authorList>
            <person name="Cheng Q."/>
        </authorList>
    </citation>
    <scope>NUCLEOTIDE SEQUENCE [LARGE SCALE GENOMIC DNA]</scope>
    <source>
        <strain evidence="16 17">NL1</strain>
    </source>
</reference>
<sequence length="598" mass="66289">MSPSGFLAVLALAKIASAQNATMLAAAAAKEAARKANLLNQDFYDYLFILLGSLVVAMVCWRVGTESVKYVRLLTCLNNETQTYFVAPSERFASFKKHLLYAPLLSKRHNREFQISSAINMGTLPTRLQGLFLMAYLGTNVAFSVVSITWSGPYASVLAQLRNRTGTLAVVNIIPLVIMSGRNNLLINWLNISFDTFNLLHRWLGRIVALESIAHVTAYVLATSSKGGWAAVWMSITSSPLITYGFVTVTATIVTVITASSALRHAFYETFKYLHIGLALLIIVGLWLHLKLAGASQLTLLYGVVALWAAERAGRLLKLLYRNGSGSRALVEALPGNAVRVTVDMPRPWTFRPGQHAYLYMPSIGLMTSHPFSVAWSDEEDHLEGEKLAMNRQEILAMKKTSISFVIRERTGFTRKLVRKAEGSPDQRFYTTAFAEGPYGGRHLMESYGTVMLFAGGVGITHQVPHIRNLVAGYSNGSVAARKIVLVWCIQSPEHLEWIRPWMASILGMEKRRDVLRIMLFISRPRSTKEIHSPSSTVQMFPGRPNIEMLLDFEIESQVGALGVSVCGSGGLSDDVRAAVRRRQHVSNIDFVEEAFSW</sequence>
<comment type="subcellular location">
    <subcellularLocation>
        <location evidence="1">Cell membrane</location>
        <topology evidence="1">Multi-pass membrane protein</topology>
    </subcellularLocation>
</comment>
<dbReference type="OrthoDB" id="4494341at2759"/>
<dbReference type="InterPro" id="IPR013121">
    <property type="entry name" value="Fe_red_NAD-bd_6"/>
</dbReference>
<dbReference type="EMBL" id="MZNU01000308">
    <property type="protein sequence ID" value="OWP00761.1"/>
    <property type="molecule type" value="Genomic_DNA"/>
</dbReference>
<evidence type="ECO:0000256" key="1">
    <source>
        <dbReference type="ARBA" id="ARBA00004651"/>
    </source>
</evidence>
<evidence type="ECO:0000256" key="6">
    <source>
        <dbReference type="ARBA" id="ARBA00022692"/>
    </source>
</evidence>
<dbReference type="GO" id="GO:0052851">
    <property type="term" value="F:ferric-chelate reductase (NADPH) activity"/>
    <property type="evidence" value="ECO:0007669"/>
    <property type="project" value="UniProtKB-EC"/>
</dbReference>
<dbReference type="InterPro" id="IPR051410">
    <property type="entry name" value="Ferric/Cupric_Reductase"/>
</dbReference>
<dbReference type="GO" id="GO:0015677">
    <property type="term" value="P:copper ion import"/>
    <property type="evidence" value="ECO:0007669"/>
    <property type="project" value="TreeGrafter"/>
</dbReference>
<gene>
    <name evidence="16" type="ORF">B2J93_8452</name>
</gene>
<dbReference type="FunFam" id="3.40.50.80:FF:000023">
    <property type="entry name" value="Putative ferric-chelate reductase"/>
    <property type="match status" value="1"/>
</dbReference>
<dbReference type="InParanoid" id="A0A218YY87"/>
<dbReference type="Pfam" id="PF08030">
    <property type="entry name" value="NAD_binding_6"/>
    <property type="match status" value="1"/>
</dbReference>
<dbReference type="Proteomes" id="UP000242519">
    <property type="component" value="Unassembled WGS sequence"/>
</dbReference>
<evidence type="ECO:0000256" key="10">
    <source>
        <dbReference type="ARBA" id="ARBA00023065"/>
    </source>
</evidence>
<keyword evidence="17" id="KW-1185">Reference proteome</keyword>
<dbReference type="PANTHER" id="PTHR32361">
    <property type="entry name" value="FERRIC/CUPRIC REDUCTASE TRANSMEMBRANE COMPONENT"/>
    <property type="match status" value="1"/>
</dbReference>
<dbReference type="Pfam" id="PF01794">
    <property type="entry name" value="Ferric_reduct"/>
    <property type="match status" value="1"/>
</dbReference>
<dbReference type="GO" id="GO:0006879">
    <property type="term" value="P:intracellular iron ion homeostasis"/>
    <property type="evidence" value="ECO:0007669"/>
    <property type="project" value="TreeGrafter"/>
</dbReference>
<evidence type="ECO:0000256" key="8">
    <source>
        <dbReference type="ARBA" id="ARBA00022989"/>
    </source>
</evidence>
<evidence type="ECO:0000259" key="15">
    <source>
        <dbReference type="PROSITE" id="PS51384"/>
    </source>
</evidence>
<dbReference type="GO" id="GO:0005886">
    <property type="term" value="C:plasma membrane"/>
    <property type="evidence" value="ECO:0007669"/>
    <property type="project" value="UniProtKB-SubCell"/>
</dbReference>
<dbReference type="GO" id="GO:0006826">
    <property type="term" value="P:iron ion transport"/>
    <property type="evidence" value="ECO:0007669"/>
    <property type="project" value="TreeGrafter"/>
</dbReference>
<keyword evidence="7" id="KW-0249">Electron transport</keyword>
<evidence type="ECO:0000256" key="2">
    <source>
        <dbReference type="ARBA" id="ARBA00006278"/>
    </source>
</evidence>
<accession>A0A218YY87</accession>
<comment type="catalytic activity">
    <reaction evidence="12">
        <text>2 a Fe(II)-siderophore + NADP(+) + H(+) = 2 a Fe(III)-siderophore + NADPH</text>
        <dbReference type="Rhea" id="RHEA:28795"/>
        <dbReference type="Rhea" id="RHEA-COMP:11342"/>
        <dbReference type="Rhea" id="RHEA-COMP:11344"/>
        <dbReference type="ChEBI" id="CHEBI:15378"/>
        <dbReference type="ChEBI" id="CHEBI:29033"/>
        <dbReference type="ChEBI" id="CHEBI:29034"/>
        <dbReference type="ChEBI" id="CHEBI:57783"/>
        <dbReference type="ChEBI" id="CHEBI:58349"/>
        <dbReference type="EC" id="1.16.1.9"/>
    </reaction>
</comment>
<dbReference type="Gene3D" id="3.40.50.80">
    <property type="entry name" value="Nucleotide-binding domain of ferredoxin-NADP reductase (FNR) module"/>
    <property type="match status" value="1"/>
</dbReference>
<dbReference type="PROSITE" id="PS51384">
    <property type="entry name" value="FAD_FR"/>
    <property type="match status" value="1"/>
</dbReference>
<comment type="caution">
    <text evidence="16">The sequence shown here is derived from an EMBL/GenBank/DDBJ whole genome shotgun (WGS) entry which is preliminary data.</text>
</comment>
<feature type="transmembrane region" description="Helical" evidence="13">
    <location>
        <begin position="270"/>
        <end position="288"/>
    </location>
</feature>
<evidence type="ECO:0000256" key="5">
    <source>
        <dbReference type="ARBA" id="ARBA00022475"/>
    </source>
</evidence>